<proteinExistence type="predicted"/>
<organism evidence="1">
    <name type="scientific">marine sediment metagenome</name>
    <dbReference type="NCBI Taxonomy" id="412755"/>
    <lineage>
        <taxon>unclassified sequences</taxon>
        <taxon>metagenomes</taxon>
        <taxon>ecological metagenomes</taxon>
    </lineage>
</organism>
<comment type="caution">
    <text evidence="1">The sequence shown here is derived from an EMBL/GenBank/DDBJ whole genome shotgun (WGS) entry which is preliminary data.</text>
</comment>
<reference evidence="1" key="1">
    <citation type="journal article" date="2015" name="Nature">
        <title>Complex archaea that bridge the gap between prokaryotes and eukaryotes.</title>
        <authorList>
            <person name="Spang A."/>
            <person name="Saw J.H."/>
            <person name="Jorgensen S.L."/>
            <person name="Zaremba-Niedzwiedzka K."/>
            <person name="Martijn J."/>
            <person name="Lind A.E."/>
            <person name="van Eijk R."/>
            <person name="Schleper C."/>
            <person name="Guy L."/>
            <person name="Ettema T.J."/>
        </authorList>
    </citation>
    <scope>NUCLEOTIDE SEQUENCE</scope>
</reference>
<gene>
    <name evidence="1" type="ORF">LCGC14_0761210</name>
</gene>
<name>A0A0F9Q151_9ZZZZ</name>
<protein>
    <submittedName>
        <fullName evidence="1">Uncharacterized protein</fullName>
    </submittedName>
</protein>
<dbReference type="AlphaFoldDB" id="A0A0F9Q151"/>
<evidence type="ECO:0000313" key="1">
    <source>
        <dbReference type="EMBL" id="KKN37640.1"/>
    </source>
</evidence>
<sequence length="78" mass="9352">MAKISGTFCERLEAPERSFDRRSFRWIHRGKVWLLIGCPRGHWNPRKQRCKVGTRAYSMLEPVGRRVRCPRGEKRIRK</sequence>
<dbReference type="EMBL" id="LAZR01001880">
    <property type="protein sequence ID" value="KKN37640.1"/>
    <property type="molecule type" value="Genomic_DNA"/>
</dbReference>
<accession>A0A0F9Q151</accession>